<feature type="region of interest" description="Disordered" evidence="1">
    <location>
        <begin position="1"/>
        <end position="23"/>
    </location>
</feature>
<reference evidence="2 3" key="1">
    <citation type="journal article" date="2019" name="Int. J. Syst. Evol. Microbiol.">
        <title>The Global Catalogue of Microorganisms (GCM) 10K type strain sequencing project: providing services to taxonomists for standard genome sequencing and annotation.</title>
        <authorList>
            <consortium name="The Broad Institute Genomics Platform"/>
            <consortium name="The Broad Institute Genome Sequencing Center for Infectious Disease"/>
            <person name="Wu L."/>
            <person name="Ma J."/>
        </authorList>
    </citation>
    <scope>NUCLEOTIDE SEQUENCE [LARGE SCALE GENOMIC DNA]</scope>
    <source>
        <strain evidence="2 3">JCM 15503</strain>
    </source>
</reference>
<dbReference type="Proteomes" id="UP001500279">
    <property type="component" value="Unassembled WGS sequence"/>
</dbReference>
<protein>
    <submittedName>
        <fullName evidence="2">Uncharacterized protein</fullName>
    </submittedName>
</protein>
<evidence type="ECO:0000256" key="1">
    <source>
        <dbReference type="SAM" id="MobiDB-lite"/>
    </source>
</evidence>
<evidence type="ECO:0000313" key="3">
    <source>
        <dbReference type="Proteomes" id="UP001500279"/>
    </source>
</evidence>
<evidence type="ECO:0000313" key="2">
    <source>
        <dbReference type="EMBL" id="GAA0748572.1"/>
    </source>
</evidence>
<proteinExistence type="predicted"/>
<organism evidence="2 3">
    <name type="scientific">Ideonella azotifigens</name>
    <dbReference type="NCBI Taxonomy" id="513160"/>
    <lineage>
        <taxon>Bacteria</taxon>
        <taxon>Pseudomonadati</taxon>
        <taxon>Pseudomonadota</taxon>
        <taxon>Betaproteobacteria</taxon>
        <taxon>Burkholderiales</taxon>
        <taxon>Sphaerotilaceae</taxon>
        <taxon>Ideonella</taxon>
    </lineage>
</organism>
<keyword evidence="3" id="KW-1185">Reference proteome</keyword>
<sequence length="54" mass="5444">MAVGRDKVAEGSAGEPVAGGWDSVTREAYVRKNKSRSTAAFVCGAGPQAAEGCS</sequence>
<dbReference type="EMBL" id="BAAAEW010000008">
    <property type="protein sequence ID" value="GAA0748572.1"/>
    <property type="molecule type" value="Genomic_DNA"/>
</dbReference>
<name>A0ABN1JXC8_9BURK</name>
<comment type="caution">
    <text evidence="2">The sequence shown here is derived from an EMBL/GenBank/DDBJ whole genome shotgun (WGS) entry which is preliminary data.</text>
</comment>
<gene>
    <name evidence="2" type="ORF">GCM10009107_18260</name>
</gene>
<accession>A0ABN1JXC8</accession>